<evidence type="ECO:0000256" key="1">
    <source>
        <dbReference type="SAM" id="MobiDB-lite"/>
    </source>
</evidence>
<gene>
    <name evidence="2" type="ORF">IWQ60_007478</name>
</gene>
<organism evidence="2 3">
    <name type="scientific">Tieghemiomyces parasiticus</name>
    <dbReference type="NCBI Taxonomy" id="78921"/>
    <lineage>
        <taxon>Eukaryota</taxon>
        <taxon>Fungi</taxon>
        <taxon>Fungi incertae sedis</taxon>
        <taxon>Zoopagomycota</taxon>
        <taxon>Kickxellomycotina</taxon>
        <taxon>Dimargaritomycetes</taxon>
        <taxon>Dimargaritales</taxon>
        <taxon>Dimargaritaceae</taxon>
        <taxon>Tieghemiomyces</taxon>
    </lineage>
</organism>
<comment type="caution">
    <text evidence="2">The sequence shown here is derived from an EMBL/GenBank/DDBJ whole genome shotgun (WGS) entry which is preliminary data.</text>
</comment>
<dbReference type="OrthoDB" id="5779169at2759"/>
<dbReference type="EMBL" id="JANBPT010000501">
    <property type="protein sequence ID" value="KAJ1918520.1"/>
    <property type="molecule type" value="Genomic_DNA"/>
</dbReference>
<dbReference type="InterPro" id="IPR029057">
    <property type="entry name" value="PRTase-like"/>
</dbReference>
<name>A0A9W8DQF2_9FUNG</name>
<feature type="region of interest" description="Disordered" evidence="1">
    <location>
        <begin position="1"/>
        <end position="29"/>
    </location>
</feature>
<evidence type="ECO:0000313" key="2">
    <source>
        <dbReference type="EMBL" id="KAJ1918520.1"/>
    </source>
</evidence>
<keyword evidence="3" id="KW-1185">Reference proteome</keyword>
<accession>A0A9W8DQF2</accession>
<dbReference type="Gene3D" id="3.30.1310.20">
    <property type="entry name" value="PRTase-like"/>
    <property type="match status" value="1"/>
</dbReference>
<dbReference type="AlphaFoldDB" id="A0A9W8DQF2"/>
<reference evidence="2" key="1">
    <citation type="submission" date="2022-07" db="EMBL/GenBank/DDBJ databases">
        <title>Phylogenomic reconstructions and comparative analyses of Kickxellomycotina fungi.</title>
        <authorList>
            <person name="Reynolds N.K."/>
            <person name="Stajich J.E."/>
            <person name="Barry K."/>
            <person name="Grigoriev I.V."/>
            <person name="Crous P."/>
            <person name="Smith M.E."/>
        </authorList>
    </citation>
    <scope>NUCLEOTIDE SEQUENCE</scope>
    <source>
        <strain evidence="2">RSA 861</strain>
    </source>
</reference>
<evidence type="ECO:0000313" key="3">
    <source>
        <dbReference type="Proteomes" id="UP001150569"/>
    </source>
</evidence>
<dbReference type="SUPFAM" id="SSF53271">
    <property type="entry name" value="PRTase-like"/>
    <property type="match status" value="1"/>
</dbReference>
<dbReference type="Gene3D" id="3.40.50.2020">
    <property type="match status" value="1"/>
</dbReference>
<sequence>MVAMCSAPADTVNSGGPGPRARCSSTNQPKYADRLEGGAALARQLFDKFQGRTDTAVLAISRAGLVVADVVGEALGLPVAAFYVRQIRSPDHPKLSLGAVTSGRLTSYNTEIIEGLGLTPAALEATATAANLEMEHEQTALAPRYGHTLQNLLASDHPIRILLVDDGIVSGDDVRSAVDALQRHRPGTRITVATPIGVADTMRLIARRVEATVVAYVPVIAYKVPSWYETGTDLSAEEVARISH</sequence>
<dbReference type="Proteomes" id="UP001150569">
    <property type="component" value="Unassembled WGS sequence"/>
</dbReference>
<proteinExistence type="predicted"/>
<protein>
    <recommendedName>
        <fullName evidence="4">Phosphoribosyltransferase domain-containing protein</fullName>
    </recommendedName>
</protein>
<evidence type="ECO:0008006" key="4">
    <source>
        <dbReference type="Google" id="ProtNLM"/>
    </source>
</evidence>